<sequence>MAREPRFPSVIAWCLLIAIAHLCSCTRYAGYTEYLLEDEKICHIMNKQYTHHLRNGTAAIVTSHHMFDRWWNVNMDRKCQYNIKTSNGEGLFVVVHKMFFRRNGTQCLDYVRFQRSDGHYTSKICGEIDRSQAKYLPQNNLPSVAANAIPLFSNYNHTVYDMFAEYDVSSKQGVNLKTEIFISKEKVLDGQTLDLSIIYTPYKDCNKVDITKYASVGRNTCIHLDYFCDKIHNCPFGICSDEEDCMYTISDRFPKDDTATKVTVGAVTTMILCFIIFVMCLWICKKSHKLCWSSDCAGPNVCSRPGSLPQDADGGAGSNRAVPTAPMLEVAVSSPVADKDLPPSYDSLFPEQSNPARS</sequence>
<evidence type="ECO:0000256" key="3">
    <source>
        <dbReference type="SAM" id="SignalP"/>
    </source>
</evidence>
<dbReference type="Proteomes" id="UP000279307">
    <property type="component" value="Chromosome 1"/>
</dbReference>
<reference evidence="5 7" key="2">
    <citation type="journal article" date="2018" name="Genome Res.">
        <title>The genomic architecture and molecular evolution of ant odorant receptors.</title>
        <authorList>
            <person name="McKenzie S.K."/>
            <person name="Kronauer D.J.C."/>
        </authorList>
    </citation>
    <scope>NUCLEOTIDE SEQUENCE [LARGE SCALE GENOMIC DNA]</scope>
    <source>
        <strain evidence="5">Clonal line C1</strain>
    </source>
</reference>
<dbReference type="OMA" id="MCLWICK"/>
<dbReference type="EMBL" id="KK107260">
    <property type="protein sequence ID" value="EZA54141.1"/>
    <property type="molecule type" value="Genomic_DNA"/>
</dbReference>
<dbReference type="OrthoDB" id="47276at2759"/>
<protein>
    <recommendedName>
        <fullName evidence="8">Secreted protein</fullName>
    </recommendedName>
</protein>
<keyword evidence="3" id="KW-0732">Signal</keyword>
<accession>A0A026WES1</accession>
<feature type="transmembrane region" description="Helical" evidence="2">
    <location>
        <begin position="262"/>
        <end position="284"/>
    </location>
</feature>
<evidence type="ECO:0000313" key="7">
    <source>
        <dbReference type="Proteomes" id="UP000279307"/>
    </source>
</evidence>
<dbReference type="EMBL" id="QOIP01000001">
    <property type="protein sequence ID" value="RLU26567.1"/>
    <property type="molecule type" value="Genomic_DNA"/>
</dbReference>
<dbReference type="Proteomes" id="UP000053097">
    <property type="component" value="Unassembled WGS sequence"/>
</dbReference>
<feature type="chain" id="PRO_5035983083" description="Secreted protein" evidence="3">
    <location>
        <begin position="26"/>
        <end position="358"/>
    </location>
</feature>
<proteinExistence type="predicted"/>
<keyword evidence="6" id="KW-1185">Reference proteome</keyword>
<evidence type="ECO:0000313" key="4">
    <source>
        <dbReference type="EMBL" id="EZA54141.1"/>
    </source>
</evidence>
<evidence type="ECO:0000256" key="1">
    <source>
        <dbReference type="SAM" id="MobiDB-lite"/>
    </source>
</evidence>
<feature type="region of interest" description="Disordered" evidence="1">
    <location>
        <begin position="335"/>
        <end position="358"/>
    </location>
</feature>
<name>A0A026WES1_OOCBI</name>
<reference evidence="4 6" key="1">
    <citation type="journal article" date="2014" name="Curr. Biol.">
        <title>The genome of the clonal raider ant Cerapachys biroi.</title>
        <authorList>
            <person name="Oxley P.R."/>
            <person name="Ji L."/>
            <person name="Fetter-Pruneda I."/>
            <person name="McKenzie S.K."/>
            <person name="Li C."/>
            <person name="Hu H."/>
            <person name="Zhang G."/>
            <person name="Kronauer D.J."/>
        </authorList>
    </citation>
    <scope>NUCLEOTIDE SEQUENCE [LARGE SCALE GENOMIC DNA]</scope>
</reference>
<evidence type="ECO:0008006" key="8">
    <source>
        <dbReference type="Google" id="ProtNLM"/>
    </source>
</evidence>
<reference evidence="5" key="3">
    <citation type="submission" date="2018-07" db="EMBL/GenBank/DDBJ databases">
        <authorList>
            <person name="Mckenzie S.K."/>
            <person name="Kronauer D.J.C."/>
        </authorList>
    </citation>
    <scope>NUCLEOTIDE SEQUENCE</scope>
    <source>
        <strain evidence="5">Clonal line C1</strain>
    </source>
</reference>
<dbReference type="AlphaFoldDB" id="A0A026WES1"/>
<keyword evidence="2" id="KW-0472">Membrane</keyword>
<feature type="signal peptide" evidence="3">
    <location>
        <begin position="1"/>
        <end position="25"/>
    </location>
</feature>
<gene>
    <name evidence="5" type="ORF">DMN91_000363</name>
    <name evidence="4" type="ORF">X777_05991</name>
</gene>
<keyword evidence="2" id="KW-1133">Transmembrane helix</keyword>
<keyword evidence="2" id="KW-0812">Transmembrane</keyword>
<organism evidence="4 6">
    <name type="scientific">Ooceraea biroi</name>
    <name type="common">Clonal raider ant</name>
    <name type="synonym">Cerapachys biroi</name>
    <dbReference type="NCBI Taxonomy" id="2015173"/>
    <lineage>
        <taxon>Eukaryota</taxon>
        <taxon>Metazoa</taxon>
        <taxon>Ecdysozoa</taxon>
        <taxon>Arthropoda</taxon>
        <taxon>Hexapoda</taxon>
        <taxon>Insecta</taxon>
        <taxon>Pterygota</taxon>
        <taxon>Neoptera</taxon>
        <taxon>Endopterygota</taxon>
        <taxon>Hymenoptera</taxon>
        <taxon>Apocrita</taxon>
        <taxon>Aculeata</taxon>
        <taxon>Formicoidea</taxon>
        <taxon>Formicidae</taxon>
        <taxon>Dorylinae</taxon>
        <taxon>Ooceraea</taxon>
    </lineage>
</organism>
<evidence type="ECO:0000313" key="6">
    <source>
        <dbReference type="Proteomes" id="UP000053097"/>
    </source>
</evidence>
<evidence type="ECO:0000313" key="5">
    <source>
        <dbReference type="EMBL" id="RLU26567.1"/>
    </source>
</evidence>
<evidence type="ECO:0000256" key="2">
    <source>
        <dbReference type="SAM" id="Phobius"/>
    </source>
</evidence>